<proteinExistence type="predicted"/>
<accession>A0A8J7Q4I3</accession>
<comment type="caution">
    <text evidence="1">The sequence shown here is derived from an EMBL/GenBank/DDBJ whole genome shotgun (WGS) entry which is preliminary data.</text>
</comment>
<dbReference type="InterPro" id="IPR009593">
    <property type="entry name" value="DUF1203"/>
</dbReference>
<dbReference type="Pfam" id="PF06718">
    <property type="entry name" value="DUF1203"/>
    <property type="match status" value="1"/>
</dbReference>
<sequence length="160" mass="17616">MAHFRVMPLPSEPFEALFKADQATRAKQGAITMVADTKPGYPCRIRLQDAEPGERLLLVNYEHQSADNPYRACHAVFVTLGAVPTYPAPDQVPAMLSGRMLSVRAFDMEDMMVDAEVVAGEQAGNLFSRWLARAEVGYLHVHSAKRGCFLARVVAACVTH</sequence>
<evidence type="ECO:0000313" key="2">
    <source>
        <dbReference type="Proteomes" id="UP000664417"/>
    </source>
</evidence>
<protein>
    <submittedName>
        <fullName evidence="1">DUF1203 domain-containing protein</fullName>
    </submittedName>
</protein>
<dbReference type="AlphaFoldDB" id="A0A8J7Q4I3"/>
<dbReference type="EMBL" id="JAFREP010000004">
    <property type="protein sequence ID" value="MBO1318024.1"/>
    <property type="molecule type" value="Genomic_DNA"/>
</dbReference>
<dbReference type="RefSeq" id="WP_207857586.1">
    <property type="nucleotide sequence ID" value="NZ_JAFREP010000004.1"/>
</dbReference>
<gene>
    <name evidence="1" type="ORF">J3U88_06080</name>
</gene>
<name>A0A8J7Q4I3_9BACT</name>
<dbReference type="Proteomes" id="UP000664417">
    <property type="component" value="Unassembled WGS sequence"/>
</dbReference>
<evidence type="ECO:0000313" key="1">
    <source>
        <dbReference type="EMBL" id="MBO1318024.1"/>
    </source>
</evidence>
<keyword evidence="2" id="KW-1185">Reference proteome</keyword>
<dbReference type="PIRSF" id="PIRSF034110">
    <property type="entry name" value="DUF1203"/>
    <property type="match status" value="1"/>
</dbReference>
<reference evidence="1" key="1">
    <citation type="submission" date="2021-03" db="EMBL/GenBank/DDBJ databases">
        <authorList>
            <person name="Wang G."/>
        </authorList>
    </citation>
    <scope>NUCLEOTIDE SEQUENCE</scope>
    <source>
        <strain evidence="1">KCTC 12899</strain>
    </source>
</reference>
<organism evidence="1 2">
    <name type="scientific">Acanthopleuribacter pedis</name>
    <dbReference type="NCBI Taxonomy" id="442870"/>
    <lineage>
        <taxon>Bacteria</taxon>
        <taxon>Pseudomonadati</taxon>
        <taxon>Acidobacteriota</taxon>
        <taxon>Holophagae</taxon>
        <taxon>Acanthopleuribacterales</taxon>
        <taxon>Acanthopleuribacteraceae</taxon>
        <taxon>Acanthopleuribacter</taxon>
    </lineage>
</organism>